<dbReference type="PANTHER" id="PTHR43300:SF10">
    <property type="entry name" value="2,3,4,5-TETRAHYDROPYRIDINE-2,6-DICARBOXYLATE N-ACETYLTRANSFERASE"/>
    <property type="match status" value="1"/>
</dbReference>
<dbReference type="GO" id="GO:0009085">
    <property type="term" value="P:lysine biosynthetic process"/>
    <property type="evidence" value="ECO:0007669"/>
    <property type="project" value="UniProtKB-KW"/>
</dbReference>
<keyword evidence="3" id="KW-0677">Repeat</keyword>
<dbReference type="GO" id="GO:0019877">
    <property type="term" value="P:diaminopimelate biosynthetic process"/>
    <property type="evidence" value="ECO:0007669"/>
    <property type="project" value="UniProtKB-KW"/>
</dbReference>
<evidence type="ECO:0000256" key="4">
    <source>
        <dbReference type="ARBA" id="ARBA00022915"/>
    </source>
</evidence>
<evidence type="ECO:0000256" key="5">
    <source>
        <dbReference type="ARBA" id="ARBA00023154"/>
    </source>
</evidence>
<dbReference type="EMBL" id="NOZP01000031">
    <property type="protein sequence ID" value="OYD16939.1"/>
    <property type="molecule type" value="Genomic_DNA"/>
</dbReference>
<evidence type="ECO:0000313" key="6">
    <source>
        <dbReference type="EMBL" id="OYD16939.1"/>
    </source>
</evidence>
<keyword evidence="4" id="KW-0220">Diaminopimelate biosynthesis</keyword>
<keyword evidence="1" id="KW-0028">Amino-acid biosynthesis</keyword>
<evidence type="ECO:0000256" key="1">
    <source>
        <dbReference type="ARBA" id="ARBA00022605"/>
    </source>
</evidence>
<dbReference type="InterPro" id="IPR050179">
    <property type="entry name" value="Trans_hexapeptide_repeat"/>
</dbReference>
<dbReference type="PROSITE" id="PS00101">
    <property type="entry name" value="HEXAPEP_TRANSFERASES"/>
    <property type="match status" value="1"/>
</dbReference>
<protein>
    <recommendedName>
        <fullName evidence="8">N-acetyltransferase</fullName>
    </recommendedName>
</protein>
<dbReference type="AlphaFoldDB" id="A0A235BXR3"/>
<evidence type="ECO:0008006" key="8">
    <source>
        <dbReference type="Google" id="ProtNLM"/>
    </source>
</evidence>
<keyword evidence="2" id="KW-0808">Transferase</keyword>
<name>A0A235BXR3_UNCW3</name>
<sequence>MPIERSKLHPTVLASIHHSKLVNIYDSEIGEGTKIASFVEIGGAKIGCFCKIEAHAFIAPGTVMEDYVFIGPHASIQNDKYPNLLKAEWTPMRVLIKRGAIIGGAAVILAGVTIGEEALVGAGAVVTKDVPAKEKWYGDVAYARGERKT</sequence>
<accession>A0A235BXR3</accession>
<evidence type="ECO:0000256" key="2">
    <source>
        <dbReference type="ARBA" id="ARBA00022679"/>
    </source>
</evidence>
<dbReference type="InterPro" id="IPR011004">
    <property type="entry name" value="Trimer_LpxA-like_sf"/>
</dbReference>
<dbReference type="GO" id="GO:0016740">
    <property type="term" value="F:transferase activity"/>
    <property type="evidence" value="ECO:0007669"/>
    <property type="project" value="UniProtKB-KW"/>
</dbReference>
<dbReference type="Gene3D" id="2.160.10.10">
    <property type="entry name" value="Hexapeptide repeat proteins"/>
    <property type="match status" value="1"/>
</dbReference>
<dbReference type="InterPro" id="IPR018357">
    <property type="entry name" value="Hexapep_transf_CS"/>
</dbReference>
<organism evidence="6 7">
    <name type="scientific">candidate division WOR-3 bacterium JGI_Cruoil_03_51_56</name>
    <dbReference type="NCBI Taxonomy" id="1973747"/>
    <lineage>
        <taxon>Bacteria</taxon>
        <taxon>Bacteria division WOR-3</taxon>
    </lineage>
</organism>
<dbReference type="CDD" id="cd03358">
    <property type="entry name" value="LbH_WxcM_N_like"/>
    <property type="match status" value="1"/>
</dbReference>
<dbReference type="SUPFAM" id="SSF51161">
    <property type="entry name" value="Trimeric LpxA-like enzymes"/>
    <property type="match status" value="1"/>
</dbReference>
<gene>
    <name evidence="6" type="ORF">CH330_01335</name>
</gene>
<dbReference type="Proteomes" id="UP000215559">
    <property type="component" value="Unassembled WGS sequence"/>
</dbReference>
<keyword evidence="5" id="KW-0457">Lysine biosynthesis</keyword>
<dbReference type="PANTHER" id="PTHR43300">
    <property type="entry name" value="ACETYLTRANSFERASE"/>
    <property type="match status" value="1"/>
</dbReference>
<evidence type="ECO:0000256" key="3">
    <source>
        <dbReference type="ARBA" id="ARBA00022737"/>
    </source>
</evidence>
<dbReference type="Pfam" id="PF00132">
    <property type="entry name" value="Hexapep"/>
    <property type="match status" value="1"/>
</dbReference>
<proteinExistence type="predicted"/>
<evidence type="ECO:0000313" key="7">
    <source>
        <dbReference type="Proteomes" id="UP000215559"/>
    </source>
</evidence>
<reference evidence="6 7" key="1">
    <citation type="submission" date="2017-07" db="EMBL/GenBank/DDBJ databases">
        <title>Recovery of genomes from metagenomes via a dereplication, aggregation, and scoring strategy.</title>
        <authorList>
            <person name="Sieber C.M."/>
            <person name="Probst A.J."/>
            <person name="Sharrar A."/>
            <person name="Thomas B.C."/>
            <person name="Hess M."/>
            <person name="Tringe S.G."/>
            <person name="Banfield J.F."/>
        </authorList>
    </citation>
    <scope>NUCLEOTIDE SEQUENCE [LARGE SCALE GENOMIC DNA]</scope>
    <source>
        <strain evidence="6">JGI_Cruoil_03_51_56</strain>
    </source>
</reference>
<comment type="caution">
    <text evidence="6">The sequence shown here is derived from an EMBL/GenBank/DDBJ whole genome shotgun (WGS) entry which is preliminary data.</text>
</comment>
<dbReference type="InterPro" id="IPR001451">
    <property type="entry name" value="Hexapep"/>
</dbReference>